<sequence>MTTTCVRLGMTDVDDDDAAPLLPHEIAALTPPAQRPQVKRLIPTIAHETHVRAALPLHPRPLSPLEPFPAFDPSIEPPPPSPSPPPSPNRTPPAPSPPSHRHQPRNNRPTKPVPQAKLVLTPHRESDTDTNTPAAAVPSLSREDFLPSMIRCHTLFSLAERLPSGKALGHLREARGILGALELSRTPGPQMIQLSTDSLRKRLRALETSVAARAEKEERERTEKELDERTVLVTAWLGGL</sequence>
<feature type="compositionally biased region" description="Pro residues" evidence="1">
    <location>
        <begin position="75"/>
        <end position="98"/>
    </location>
</feature>
<feature type="region of interest" description="Disordered" evidence="1">
    <location>
        <begin position="63"/>
        <end position="113"/>
    </location>
</feature>
<evidence type="ECO:0000256" key="1">
    <source>
        <dbReference type="SAM" id="MobiDB-lite"/>
    </source>
</evidence>
<protein>
    <submittedName>
        <fullName evidence="2">Uncharacterized protein</fullName>
    </submittedName>
</protein>
<dbReference type="Proteomes" id="UP000572817">
    <property type="component" value="Unassembled WGS sequence"/>
</dbReference>
<keyword evidence="3" id="KW-1185">Reference proteome</keyword>
<gene>
    <name evidence="2" type="ORF">GTA08_BOTSDO02493</name>
</gene>
<comment type="caution">
    <text evidence="2">The sequence shown here is derived from an EMBL/GenBank/DDBJ whole genome shotgun (WGS) entry which is preliminary data.</text>
</comment>
<dbReference type="AlphaFoldDB" id="A0A8H4IY00"/>
<evidence type="ECO:0000313" key="2">
    <source>
        <dbReference type="EMBL" id="KAF4309621.1"/>
    </source>
</evidence>
<evidence type="ECO:0000313" key="3">
    <source>
        <dbReference type="Proteomes" id="UP000572817"/>
    </source>
</evidence>
<reference evidence="2" key="1">
    <citation type="submission" date="2020-04" db="EMBL/GenBank/DDBJ databases">
        <title>Genome Assembly and Annotation of Botryosphaeria dothidea sdau 11-99, a Latent Pathogen of Apple Fruit Ring Rot in China.</title>
        <authorList>
            <person name="Yu C."/>
            <person name="Diao Y."/>
            <person name="Lu Q."/>
            <person name="Zhao J."/>
            <person name="Cui S."/>
            <person name="Peng C."/>
            <person name="He B."/>
            <person name="Liu H."/>
        </authorList>
    </citation>
    <scope>NUCLEOTIDE SEQUENCE [LARGE SCALE GENOMIC DNA]</scope>
    <source>
        <strain evidence="2">Sdau11-99</strain>
    </source>
</reference>
<dbReference type="EMBL" id="WWBZ02000016">
    <property type="protein sequence ID" value="KAF4309621.1"/>
    <property type="molecule type" value="Genomic_DNA"/>
</dbReference>
<proteinExistence type="predicted"/>
<name>A0A8H4IY00_9PEZI</name>
<accession>A0A8H4IY00</accession>
<organism evidence="2 3">
    <name type="scientific">Botryosphaeria dothidea</name>
    <dbReference type="NCBI Taxonomy" id="55169"/>
    <lineage>
        <taxon>Eukaryota</taxon>
        <taxon>Fungi</taxon>
        <taxon>Dikarya</taxon>
        <taxon>Ascomycota</taxon>
        <taxon>Pezizomycotina</taxon>
        <taxon>Dothideomycetes</taxon>
        <taxon>Dothideomycetes incertae sedis</taxon>
        <taxon>Botryosphaeriales</taxon>
        <taxon>Botryosphaeriaceae</taxon>
        <taxon>Botryosphaeria</taxon>
    </lineage>
</organism>